<proteinExistence type="predicted"/>
<keyword evidence="3" id="KW-1185">Reference proteome</keyword>
<dbReference type="Proteomes" id="UP001516023">
    <property type="component" value="Unassembled WGS sequence"/>
</dbReference>
<feature type="region of interest" description="Disordered" evidence="1">
    <location>
        <begin position="399"/>
        <end position="420"/>
    </location>
</feature>
<name>A0ABD3PSN0_9STRA</name>
<comment type="caution">
    <text evidence="2">The sequence shown here is derived from an EMBL/GenBank/DDBJ whole genome shotgun (WGS) entry which is preliminary data.</text>
</comment>
<dbReference type="EMBL" id="JABMIG020000121">
    <property type="protein sequence ID" value="KAL3790848.1"/>
    <property type="molecule type" value="Genomic_DNA"/>
</dbReference>
<dbReference type="PANTHER" id="PTHR22746">
    <property type="entry name" value="RAB6A-GEF COMPLEX PARTNER PROTEIN 1"/>
    <property type="match status" value="1"/>
</dbReference>
<evidence type="ECO:0008006" key="4">
    <source>
        <dbReference type="Google" id="ProtNLM"/>
    </source>
</evidence>
<feature type="region of interest" description="Disordered" evidence="1">
    <location>
        <begin position="314"/>
        <end position="341"/>
    </location>
</feature>
<accession>A0ABD3PSN0</accession>
<evidence type="ECO:0000256" key="1">
    <source>
        <dbReference type="SAM" id="MobiDB-lite"/>
    </source>
</evidence>
<sequence>MTCFPIAVGTGPRQSSSLPFPKFDQSMRHQGDDGSYDELCGSENDKDVIMTMGNNDDDSLAATVFVKYHFLPASDVDNERDGVGLNGAACDNKNTPLDNRVSEAGNGANTPQINNEGVTRPKMNSSESVGNSEKGDPSSSSKTYNVVAELRVQIRSSTAPFTSNVYAMSSRETKCRVPMGLLRRRGRTVATSSEDGPLHRNDLRCDKQKSLSQYQPIASVVFSSNETHLACLIPFPTHHEPVSPTMFPLSENGQMATSATSIVVIFSIQSQLLTSQQKTRHQRRILPPLPKYVMEKSTDDTPNSYEDLKTRMAEENDEEVNPTSHNEDGNSTKEASDAGGDDAFAQQNHRLKFCPPRRDLYSYVAHQPRIVRVPHELSLDLSEGNHSIAPYTSKFFQRKLSKGTSTPTSSPSRPLQSATSMCDIPTDHYRGKSSRASSALLIGTICGSLLLIDYSSARVHSTLLGSFGDEGDDNADHRKCRCPIVHVSQCPPSAWRPLDIYGEEQGSKSKGRIAAVRRNGSVAIFATSFIVPSAESTSWLRSSSTLSETEFSRSSSMTNGGCEMQRKQSLELVMKDLSNHLGKDEPKLPYIRAKWLSPVLLVLLRRPLHWDDDFFVGVGDVTSASSEVVLAQVWAIEDAECMVSMDTSTEYSNAALISELKRPIGDDDFPREQLHCTFTQHGHSSSMDAFMHEHIGLSQDSVPSFLSNCECSMSISYHRDTDCLALCTQNIMPIVSSPKSPPSQFNIISYYLIWDWKLNCTGLTIASSTLYSVDVYSRQVSPRPSFFSRLYISKDSVSGLSAVHVYEKMLSHGDRIIQKDAYKLGILSPQSGIAHNGSLLVSEPSALLLLPESVLFPFLDSSSTTRNAHIRWEECNIPPGYLFSNGQCCLASLSSEGRSIAIAANQGLCILDLSRRETKDYRSVPRHSPQWKLFSNVNDEQCFRVKHFVWWERNGNKARGEDEENRSDAILVAIIKYSHSDVLYLVGWSRRRLGFGDDQLFIDAATAMNGQQQDVTVSCAGIPLHGLRSHSISIIADPCSKSRALLLATFDDTVTGGDNFIKYAVYQLQTHRSPQQKSEMVLSRLSASGSTTLASQSTTGIFLAGGSFSFQLKAEQSNIESKDRPVAVIGVITLLQELVALLVFESKHDVYYPMRVWADSPKSNVRPKGIIVSYLKADAFSDENCSRITWNIAKSDGSVFCWAVPCEDTQNQDMGDIHFDLPGLDLARHSSIGELCYLGNSSLWMNGASTNENEASIGAFNETFGCNLFAGQRSRKITSPSGVGNFVASFHVSNYTVGPPRFTSMLFISFLSLATQTHNFRANMGSFNIHDMPQSSAEFFRHYIQSTLSRVEHLSALSSIRIIIFRVIELLSDAEFKNDDCTKWLAGKKMLGEIVSAMREVFNILTVTNFFLSVGRQLEPHQFNLIFPLPSGCEDTVDIGTAEDLFSISHAQGSLSTILSALPLFSCHRASQKRVVQLVYHCLGEIARMFESSSTSSSLVSVEEVKFVHQLFWFGVKLEDAIQSLEHFEGSESSWESSTDTSERPSVSTSSSDERKSISDENFPETSDDDMFSSPQRVKHASLSTGVLPKAVIHLFPAKHSMNGDENEAAINDAASSFILSGFDSPVKSHLTTPLPVRQDFARSMCYAGHDERILPCDSSGRRVVGIPYSDITVAGAVSVFISHVIGFHKSSHLPHATNTKAGWKTVSAVAHLLQGDRETVTITSAASAIAINISQTSTIKVAHQYIQGGGNGQTVILQFLRQLVVECAAQVEREAAGVIFNLILLLLLRYDTCEDVQGCRTTLIIVGIVSGHLSGRISELIDLSLSSPMQSIYCDLVQVLPNSIS</sequence>
<organism evidence="2 3">
    <name type="scientific">Cyclotella cryptica</name>
    <dbReference type="NCBI Taxonomy" id="29204"/>
    <lineage>
        <taxon>Eukaryota</taxon>
        <taxon>Sar</taxon>
        <taxon>Stramenopiles</taxon>
        <taxon>Ochrophyta</taxon>
        <taxon>Bacillariophyta</taxon>
        <taxon>Coscinodiscophyceae</taxon>
        <taxon>Thalassiosirophycidae</taxon>
        <taxon>Stephanodiscales</taxon>
        <taxon>Stephanodiscaceae</taxon>
        <taxon>Cyclotella</taxon>
    </lineage>
</organism>
<feature type="region of interest" description="Disordered" evidence="1">
    <location>
        <begin position="87"/>
        <end position="143"/>
    </location>
</feature>
<reference evidence="2 3" key="1">
    <citation type="journal article" date="2020" name="G3 (Bethesda)">
        <title>Improved Reference Genome for Cyclotella cryptica CCMP332, a Model for Cell Wall Morphogenesis, Salinity Adaptation, and Lipid Production in Diatoms (Bacillariophyta).</title>
        <authorList>
            <person name="Roberts W.R."/>
            <person name="Downey K.M."/>
            <person name="Ruck E.C."/>
            <person name="Traller J.C."/>
            <person name="Alverson A.J."/>
        </authorList>
    </citation>
    <scope>NUCLEOTIDE SEQUENCE [LARGE SCALE GENOMIC DNA]</scope>
    <source>
        <strain evidence="2 3">CCMP332</strain>
    </source>
</reference>
<evidence type="ECO:0000313" key="2">
    <source>
        <dbReference type="EMBL" id="KAL3790848.1"/>
    </source>
</evidence>
<dbReference type="PANTHER" id="PTHR22746:SF10">
    <property type="entry name" value="GUANINE NUCLEOTIDE EXCHANGE FACTOR SUBUNIT RIC1"/>
    <property type="match status" value="1"/>
</dbReference>
<dbReference type="InterPro" id="IPR040096">
    <property type="entry name" value="Ric1"/>
</dbReference>
<feature type="region of interest" description="Disordered" evidence="1">
    <location>
        <begin position="1532"/>
        <end position="1576"/>
    </location>
</feature>
<evidence type="ECO:0000313" key="3">
    <source>
        <dbReference type="Proteomes" id="UP001516023"/>
    </source>
</evidence>
<feature type="compositionally biased region" description="Low complexity" evidence="1">
    <location>
        <begin position="1532"/>
        <end position="1551"/>
    </location>
</feature>
<gene>
    <name evidence="2" type="ORF">HJC23_004478</name>
</gene>
<feature type="compositionally biased region" description="Polar residues" evidence="1">
    <location>
        <begin position="107"/>
        <end position="143"/>
    </location>
</feature>
<protein>
    <recommendedName>
        <fullName evidence="4">Anaphase-promoting complex subunit 1</fullName>
    </recommendedName>
</protein>
<feature type="compositionally biased region" description="Acidic residues" evidence="1">
    <location>
        <begin position="1562"/>
        <end position="1571"/>
    </location>
</feature>
<feature type="compositionally biased region" description="Low complexity" evidence="1">
    <location>
        <begin position="404"/>
        <end position="414"/>
    </location>
</feature>
<feature type="compositionally biased region" description="Basic and acidic residues" evidence="1">
    <location>
        <begin position="325"/>
        <end position="336"/>
    </location>
</feature>